<reference evidence="2 3" key="1">
    <citation type="submission" date="2019-07" db="EMBL/GenBank/DDBJ databases">
        <title>Whole genome shotgun sequence of Cellulomonas persica NBRC 101101.</title>
        <authorList>
            <person name="Hosoyama A."/>
            <person name="Uohara A."/>
            <person name="Ohji S."/>
            <person name="Ichikawa N."/>
        </authorList>
    </citation>
    <scope>NUCLEOTIDE SEQUENCE [LARGE SCALE GENOMIC DNA]</scope>
    <source>
        <strain evidence="2 3">NBRC 101101</strain>
    </source>
</reference>
<feature type="transmembrane region" description="Helical" evidence="1">
    <location>
        <begin position="59"/>
        <end position="77"/>
    </location>
</feature>
<feature type="transmembrane region" description="Helical" evidence="1">
    <location>
        <begin position="112"/>
        <end position="131"/>
    </location>
</feature>
<organism evidence="2 3">
    <name type="scientific">Cellulomonas persica</name>
    <dbReference type="NCBI Taxonomy" id="76861"/>
    <lineage>
        <taxon>Bacteria</taxon>
        <taxon>Bacillati</taxon>
        <taxon>Actinomycetota</taxon>
        <taxon>Actinomycetes</taxon>
        <taxon>Micrococcales</taxon>
        <taxon>Cellulomonadaceae</taxon>
        <taxon>Cellulomonas</taxon>
    </lineage>
</organism>
<dbReference type="Pfam" id="PF06993">
    <property type="entry name" value="DUF1304"/>
    <property type="match status" value="1"/>
</dbReference>
<protein>
    <submittedName>
        <fullName evidence="2">Membrane protein</fullName>
    </submittedName>
</protein>
<accession>A0A510UQ12</accession>
<keyword evidence="1" id="KW-0812">Transmembrane</keyword>
<evidence type="ECO:0000313" key="2">
    <source>
        <dbReference type="EMBL" id="GEK16566.1"/>
    </source>
</evidence>
<keyword evidence="1" id="KW-0472">Membrane</keyword>
<keyword evidence="1" id="KW-1133">Transmembrane helix</keyword>
<dbReference type="Proteomes" id="UP000321386">
    <property type="component" value="Unassembled WGS sequence"/>
</dbReference>
<feature type="transmembrane region" description="Helical" evidence="1">
    <location>
        <begin position="6"/>
        <end position="30"/>
    </location>
</feature>
<proteinExistence type="predicted"/>
<feature type="transmembrane region" description="Helical" evidence="1">
    <location>
        <begin position="83"/>
        <end position="105"/>
    </location>
</feature>
<evidence type="ECO:0000256" key="1">
    <source>
        <dbReference type="SAM" id="Phobius"/>
    </source>
</evidence>
<comment type="caution">
    <text evidence="2">The sequence shown here is derived from an EMBL/GenBank/DDBJ whole genome shotgun (WGS) entry which is preliminary data.</text>
</comment>
<name>A0A510UQ12_9CELL</name>
<evidence type="ECO:0000313" key="3">
    <source>
        <dbReference type="Proteomes" id="UP000321386"/>
    </source>
</evidence>
<dbReference type="EMBL" id="BJUA01000001">
    <property type="protein sequence ID" value="GEK16566.1"/>
    <property type="molecule type" value="Genomic_DNA"/>
</dbReference>
<keyword evidence="3" id="KW-1185">Reference proteome</keyword>
<dbReference type="InterPro" id="IPR009732">
    <property type="entry name" value="DUF1304"/>
</dbReference>
<dbReference type="AlphaFoldDB" id="A0A510UQ12"/>
<sequence length="132" mass="13588">MLAGMVVVAAVLALLSAVLHVVIFVLEAVLFRRPDVHRRFATKPQDVDAVAPWAFNQGFYNLFLAIGAAAGALLALGEGTRTVGLGLVLLACGSMLAAAIVLAASDRRMLRAAANQGTIPLVTVVAAVLALA</sequence>
<gene>
    <name evidence="2" type="ORF">CPE01_02990</name>
</gene>